<evidence type="ECO:0000256" key="5">
    <source>
        <dbReference type="ARBA" id="ARBA00022989"/>
    </source>
</evidence>
<dbReference type="Gene3D" id="1.20.1250.20">
    <property type="entry name" value="MFS general substrate transporter like domains"/>
    <property type="match status" value="1"/>
</dbReference>
<feature type="domain" description="Major facilitator superfamily (MFS) profile" evidence="9">
    <location>
        <begin position="65"/>
        <end position="264"/>
    </location>
</feature>
<dbReference type="GO" id="GO:0005886">
    <property type="term" value="C:plasma membrane"/>
    <property type="evidence" value="ECO:0007669"/>
    <property type="project" value="UniProtKB-SubCell"/>
</dbReference>
<feature type="transmembrane region" description="Helical" evidence="8">
    <location>
        <begin position="29"/>
        <end position="47"/>
    </location>
</feature>
<evidence type="ECO:0000313" key="11">
    <source>
        <dbReference type="Proteomes" id="UP000299290"/>
    </source>
</evidence>
<dbReference type="Proteomes" id="UP000299290">
    <property type="component" value="Unassembled WGS sequence"/>
</dbReference>
<dbReference type="GO" id="GO:0022857">
    <property type="term" value="F:transmembrane transporter activity"/>
    <property type="evidence" value="ECO:0007669"/>
    <property type="project" value="InterPro"/>
</dbReference>
<dbReference type="PANTHER" id="PTHR42718:SF46">
    <property type="entry name" value="BLR6921 PROTEIN"/>
    <property type="match status" value="1"/>
</dbReference>
<gene>
    <name evidence="10" type="ORF">SANT12839_018190</name>
</gene>
<dbReference type="RefSeq" id="WP_228052716.1">
    <property type="nucleotide sequence ID" value="NZ_BJHV01000001.1"/>
</dbReference>
<feature type="transmembrane region" description="Helical" evidence="8">
    <location>
        <begin position="134"/>
        <end position="157"/>
    </location>
</feature>
<dbReference type="GO" id="GO:0046677">
    <property type="term" value="P:response to antibiotic"/>
    <property type="evidence" value="ECO:0007669"/>
    <property type="project" value="UniProtKB-KW"/>
</dbReference>
<proteinExistence type="predicted"/>
<accession>A0A4D4K3S2</accession>
<evidence type="ECO:0000256" key="6">
    <source>
        <dbReference type="ARBA" id="ARBA00023136"/>
    </source>
</evidence>
<feature type="transmembrane region" description="Helical" evidence="8">
    <location>
        <begin position="235"/>
        <end position="260"/>
    </location>
</feature>
<keyword evidence="3" id="KW-1003">Cell membrane</keyword>
<comment type="subcellular location">
    <subcellularLocation>
        <location evidence="1">Cell membrane</location>
        <topology evidence="1">Multi-pass membrane protein</topology>
    </subcellularLocation>
</comment>
<feature type="transmembrane region" description="Helical" evidence="8">
    <location>
        <begin position="107"/>
        <end position="127"/>
    </location>
</feature>
<comment type="caution">
    <text evidence="10">The sequence shown here is derived from an EMBL/GenBank/DDBJ whole genome shotgun (WGS) entry which is preliminary data.</text>
</comment>
<evidence type="ECO:0000256" key="1">
    <source>
        <dbReference type="ARBA" id="ARBA00004651"/>
    </source>
</evidence>
<dbReference type="EMBL" id="BJHV01000001">
    <property type="protein sequence ID" value="GDY40937.1"/>
    <property type="molecule type" value="Genomic_DNA"/>
</dbReference>
<protein>
    <recommendedName>
        <fullName evidence="9">Major facilitator superfamily (MFS) profile domain-containing protein</fullName>
    </recommendedName>
</protein>
<dbReference type="InterPro" id="IPR011701">
    <property type="entry name" value="MFS"/>
</dbReference>
<organism evidence="10 11">
    <name type="scientific">Streptomyces antimycoticus</name>
    <dbReference type="NCBI Taxonomy" id="68175"/>
    <lineage>
        <taxon>Bacteria</taxon>
        <taxon>Bacillati</taxon>
        <taxon>Actinomycetota</taxon>
        <taxon>Actinomycetes</taxon>
        <taxon>Kitasatosporales</taxon>
        <taxon>Streptomycetaceae</taxon>
        <taxon>Streptomyces</taxon>
        <taxon>Streptomyces violaceusniger group</taxon>
    </lineage>
</organism>
<feature type="transmembrane region" description="Helical" evidence="8">
    <location>
        <begin position="210"/>
        <end position="229"/>
    </location>
</feature>
<feature type="transmembrane region" description="Helical" evidence="8">
    <location>
        <begin position="68"/>
        <end position="87"/>
    </location>
</feature>
<reference evidence="10 11" key="1">
    <citation type="journal article" date="2020" name="Int. J. Syst. Evol. Microbiol.">
        <title>Reclassification of Streptomyces castelarensis and Streptomyces sporoclivatus as later heterotypic synonyms of Streptomyces antimycoticus.</title>
        <authorList>
            <person name="Komaki H."/>
            <person name="Tamura T."/>
        </authorList>
    </citation>
    <scope>NUCLEOTIDE SEQUENCE [LARGE SCALE GENOMIC DNA]</scope>
    <source>
        <strain evidence="10 11">NBRC 12839</strain>
    </source>
</reference>
<keyword evidence="4 8" id="KW-0812">Transmembrane</keyword>
<keyword evidence="7" id="KW-0046">Antibiotic resistance</keyword>
<evidence type="ECO:0000256" key="4">
    <source>
        <dbReference type="ARBA" id="ARBA00022692"/>
    </source>
</evidence>
<evidence type="ECO:0000256" key="3">
    <source>
        <dbReference type="ARBA" id="ARBA00022475"/>
    </source>
</evidence>
<dbReference type="InterPro" id="IPR036259">
    <property type="entry name" value="MFS_trans_sf"/>
</dbReference>
<evidence type="ECO:0000313" key="10">
    <source>
        <dbReference type="EMBL" id="GDY40937.1"/>
    </source>
</evidence>
<feature type="transmembrane region" description="Helical" evidence="8">
    <location>
        <begin position="163"/>
        <end position="189"/>
    </location>
</feature>
<sequence>MVGATVATAGRAAIVYAAMRPADTGWTDPAVLLPLVAGLALLAVFVLHQTRWAREPLVPLGIFRLRQVSGGNGVMFVLGLGFFAGPVPLSLYPQDVHHYSPLRAGPAYLPVGVAMFTGAQSAGSLSIRVGARRAALLCYALGAAGFAGVAVGTGLHASYPVSVLLPGAVLGFGTAAAFTPITVAATGGLPPDRSGLAAGLLNTVRQTSGALGPAVLSTLASGALGPAVLSTLALAAGYTAVFAVSAGCLAVAAATAPLLIPRGS</sequence>
<keyword evidence="6 8" id="KW-0472">Membrane</keyword>
<keyword evidence="2" id="KW-0813">Transport</keyword>
<evidence type="ECO:0000256" key="7">
    <source>
        <dbReference type="ARBA" id="ARBA00023251"/>
    </source>
</evidence>
<dbReference type="SUPFAM" id="SSF103473">
    <property type="entry name" value="MFS general substrate transporter"/>
    <property type="match status" value="1"/>
</dbReference>
<keyword evidence="11" id="KW-1185">Reference proteome</keyword>
<evidence type="ECO:0000256" key="8">
    <source>
        <dbReference type="SAM" id="Phobius"/>
    </source>
</evidence>
<evidence type="ECO:0000256" key="2">
    <source>
        <dbReference type="ARBA" id="ARBA00022448"/>
    </source>
</evidence>
<dbReference type="PANTHER" id="PTHR42718">
    <property type="entry name" value="MAJOR FACILITATOR SUPERFAMILY MULTIDRUG TRANSPORTER MFSC"/>
    <property type="match status" value="1"/>
</dbReference>
<evidence type="ECO:0000259" key="9">
    <source>
        <dbReference type="PROSITE" id="PS50850"/>
    </source>
</evidence>
<dbReference type="InterPro" id="IPR020846">
    <property type="entry name" value="MFS_dom"/>
</dbReference>
<keyword evidence="5 8" id="KW-1133">Transmembrane helix</keyword>
<dbReference type="PROSITE" id="PS50850">
    <property type="entry name" value="MFS"/>
    <property type="match status" value="1"/>
</dbReference>
<dbReference type="AlphaFoldDB" id="A0A4D4K3S2"/>
<name>A0A4D4K3S2_9ACTN</name>
<dbReference type="Pfam" id="PF07690">
    <property type="entry name" value="MFS_1"/>
    <property type="match status" value="1"/>
</dbReference>